<dbReference type="SUPFAM" id="SSF54928">
    <property type="entry name" value="RNA-binding domain, RBD"/>
    <property type="match status" value="1"/>
</dbReference>
<keyword evidence="15" id="KW-1185">Reference proteome</keyword>
<dbReference type="GO" id="GO:0003743">
    <property type="term" value="F:translation initiation factor activity"/>
    <property type="evidence" value="ECO:0007669"/>
    <property type="project" value="UniProtKB-KW"/>
</dbReference>
<dbReference type="InterPro" id="IPR035979">
    <property type="entry name" value="RBD_domain_sf"/>
</dbReference>
<keyword evidence="9" id="KW-0007">Acetylation</keyword>
<evidence type="ECO:0000256" key="8">
    <source>
        <dbReference type="ARBA" id="ARBA00022917"/>
    </source>
</evidence>
<keyword evidence="3" id="KW-0488">Methylation</keyword>
<comment type="subcellular location">
    <subcellularLocation>
        <location evidence="1">Cytoplasm</location>
        <location evidence="1">Perinuclear region</location>
    </subcellularLocation>
</comment>
<comment type="function">
    <text evidence="10">Stimulates the RNA helicase activity of EIF4A in the translation initiation complex. Binds weakly mRNA.</text>
</comment>
<dbReference type="EMBL" id="JASPKZ010007175">
    <property type="protein sequence ID" value="KAJ9586294.1"/>
    <property type="molecule type" value="Genomic_DNA"/>
</dbReference>
<keyword evidence="5" id="KW-0396">Initiation factor</keyword>
<reference evidence="14" key="1">
    <citation type="journal article" date="2023" name="IScience">
        <title>Live-bearing cockroach genome reveals convergent evolutionary mechanisms linked to viviparity in insects and beyond.</title>
        <authorList>
            <person name="Fouks B."/>
            <person name="Harrison M.C."/>
            <person name="Mikhailova A.A."/>
            <person name="Marchal E."/>
            <person name="English S."/>
            <person name="Carruthers M."/>
            <person name="Jennings E.C."/>
            <person name="Chiamaka E.L."/>
            <person name="Frigard R.A."/>
            <person name="Pippel M."/>
            <person name="Attardo G.M."/>
            <person name="Benoit J.B."/>
            <person name="Bornberg-Bauer E."/>
            <person name="Tobe S.S."/>
        </authorList>
    </citation>
    <scope>NUCLEOTIDE SEQUENCE</scope>
    <source>
        <strain evidence="14">Stay&amp;Tobe</strain>
    </source>
</reference>
<feature type="domain" description="RRM" evidence="13">
    <location>
        <begin position="31"/>
        <end position="111"/>
    </location>
</feature>
<accession>A0AAD7ZSY4</accession>
<feature type="compositionally biased region" description="Polar residues" evidence="12">
    <location>
        <begin position="256"/>
        <end position="269"/>
    </location>
</feature>
<feature type="compositionally biased region" description="Gly residues" evidence="12">
    <location>
        <begin position="184"/>
        <end position="217"/>
    </location>
</feature>
<dbReference type="InterPro" id="IPR000504">
    <property type="entry name" value="RRM_dom"/>
</dbReference>
<evidence type="ECO:0000256" key="3">
    <source>
        <dbReference type="ARBA" id="ARBA00022481"/>
    </source>
</evidence>
<keyword evidence="4" id="KW-0963">Cytoplasm</keyword>
<sequence length="288" mass="30445">MAGRVGYDERDHRDYGGGGRRRKPLPTEPPFTAYVGNLPQGIVQGDVEDIFKKNNISNVKNIRLVRDRETDKFKGFCYVEFEDIRNLEAALQLDGVITVNDNSLRIDVADGKRNDRGGGFDRGRGRGGFRGGRGGDRNFDDFGGGGGGGFSNRGSRGGGGGGGGGGGFTDPRGNRGSYGHFEESGGGSGGGGGGSREWTRGGGGRGGGGGGGGGYGGRPRNDPGRDRRPFNEDFKEPSSDTATRPRLQLKPRTVNKPLNQLAETSQSSKIFGGARPREEKIPSSRETM</sequence>
<comment type="caution">
    <text evidence="14">The sequence shown here is derived from an EMBL/GenBank/DDBJ whole genome shotgun (WGS) entry which is preliminary data.</text>
</comment>
<dbReference type="AlphaFoldDB" id="A0AAD7ZSY4"/>
<dbReference type="PANTHER" id="PTHR23236">
    <property type="entry name" value="EUKARYOTIC TRANSLATION INITIATION FACTOR 4B/4H"/>
    <property type="match status" value="1"/>
</dbReference>
<dbReference type="CDD" id="cd12401">
    <property type="entry name" value="RRM_eIF4H"/>
    <property type="match status" value="1"/>
</dbReference>
<feature type="compositionally biased region" description="Basic and acidic residues" evidence="12">
    <location>
        <begin position="275"/>
        <end position="288"/>
    </location>
</feature>
<evidence type="ECO:0000256" key="6">
    <source>
        <dbReference type="ARBA" id="ARBA00022553"/>
    </source>
</evidence>
<evidence type="ECO:0000256" key="7">
    <source>
        <dbReference type="ARBA" id="ARBA00022884"/>
    </source>
</evidence>
<protein>
    <recommendedName>
        <fullName evidence="2">Eukaryotic translation initiation factor 4H</fullName>
    </recommendedName>
</protein>
<dbReference type="GO" id="GO:0048471">
    <property type="term" value="C:perinuclear region of cytoplasm"/>
    <property type="evidence" value="ECO:0007669"/>
    <property type="project" value="UniProtKB-SubCell"/>
</dbReference>
<evidence type="ECO:0000256" key="10">
    <source>
        <dbReference type="ARBA" id="ARBA00025462"/>
    </source>
</evidence>
<feature type="compositionally biased region" description="Basic and acidic residues" evidence="12">
    <location>
        <begin position="1"/>
        <end position="15"/>
    </location>
</feature>
<evidence type="ECO:0000256" key="9">
    <source>
        <dbReference type="ARBA" id="ARBA00022990"/>
    </source>
</evidence>
<dbReference type="Gene3D" id="3.30.70.330">
    <property type="match status" value="1"/>
</dbReference>
<dbReference type="InterPro" id="IPR034229">
    <property type="entry name" value="eIF4H_RRM"/>
</dbReference>
<dbReference type="Proteomes" id="UP001233999">
    <property type="component" value="Unassembled WGS sequence"/>
</dbReference>
<feature type="compositionally biased region" description="Basic and acidic residues" evidence="12">
    <location>
        <begin position="219"/>
        <end position="238"/>
    </location>
</feature>
<feature type="compositionally biased region" description="Gly residues" evidence="12">
    <location>
        <begin position="142"/>
        <end position="168"/>
    </location>
</feature>
<evidence type="ECO:0000256" key="1">
    <source>
        <dbReference type="ARBA" id="ARBA00004556"/>
    </source>
</evidence>
<evidence type="ECO:0000313" key="14">
    <source>
        <dbReference type="EMBL" id="KAJ9586294.1"/>
    </source>
</evidence>
<proteinExistence type="predicted"/>
<evidence type="ECO:0000256" key="4">
    <source>
        <dbReference type="ARBA" id="ARBA00022490"/>
    </source>
</evidence>
<evidence type="ECO:0000313" key="15">
    <source>
        <dbReference type="Proteomes" id="UP001233999"/>
    </source>
</evidence>
<dbReference type="PROSITE" id="PS50102">
    <property type="entry name" value="RRM"/>
    <property type="match status" value="1"/>
</dbReference>
<feature type="region of interest" description="Disordered" evidence="12">
    <location>
        <begin position="1"/>
        <end position="28"/>
    </location>
</feature>
<dbReference type="SMART" id="SM00360">
    <property type="entry name" value="RRM"/>
    <property type="match status" value="1"/>
</dbReference>
<dbReference type="FunFam" id="3.30.70.330:FF:000414">
    <property type="entry name" value="Eukaryotic translation initiation factor 4H"/>
    <property type="match status" value="1"/>
</dbReference>
<keyword evidence="8" id="KW-0648">Protein biosynthesis</keyword>
<evidence type="ECO:0000256" key="12">
    <source>
        <dbReference type="SAM" id="MobiDB-lite"/>
    </source>
</evidence>
<keyword evidence="7 11" id="KW-0694">RNA-binding</keyword>
<dbReference type="GO" id="GO:0003723">
    <property type="term" value="F:RNA binding"/>
    <property type="evidence" value="ECO:0007669"/>
    <property type="project" value="UniProtKB-UniRule"/>
</dbReference>
<keyword evidence="6" id="KW-0597">Phosphoprotein</keyword>
<evidence type="ECO:0000256" key="2">
    <source>
        <dbReference type="ARBA" id="ARBA00013856"/>
    </source>
</evidence>
<dbReference type="PANTHER" id="PTHR23236:SF11">
    <property type="entry name" value="EUKARYOTIC TRANSLATION INITIATION FACTOR 4H"/>
    <property type="match status" value="1"/>
</dbReference>
<evidence type="ECO:0000256" key="5">
    <source>
        <dbReference type="ARBA" id="ARBA00022540"/>
    </source>
</evidence>
<reference evidence="14" key="2">
    <citation type="submission" date="2023-05" db="EMBL/GenBank/DDBJ databases">
        <authorList>
            <person name="Fouks B."/>
        </authorList>
    </citation>
    <scope>NUCLEOTIDE SEQUENCE</scope>
    <source>
        <strain evidence="14">Stay&amp;Tobe</strain>
        <tissue evidence="14">Testes</tissue>
    </source>
</reference>
<feature type="region of interest" description="Disordered" evidence="12">
    <location>
        <begin position="109"/>
        <end position="288"/>
    </location>
</feature>
<evidence type="ECO:0000256" key="11">
    <source>
        <dbReference type="PROSITE-ProRule" id="PRU00176"/>
    </source>
</evidence>
<organism evidence="14 15">
    <name type="scientific">Diploptera punctata</name>
    <name type="common">Pacific beetle cockroach</name>
    <dbReference type="NCBI Taxonomy" id="6984"/>
    <lineage>
        <taxon>Eukaryota</taxon>
        <taxon>Metazoa</taxon>
        <taxon>Ecdysozoa</taxon>
        <taxon>Arthropoda</taxon>
        <taxon>Hexapoda</taxon>
        <taxon>Insecta</taxon>
        <taxon>Pterygota</taxon>
        <taxon>Neoptera</taxon>
        <taxon>Polyneoptera</taxon>
        <taxon>Dictyoptera</taxon>
        <taxon>Blattodea</taxon>
        <taxon>Blaberoidea</taxon>
        <taxon>Blaberidae</taxon>
        <taxon>Diplopterinae</taxon>
        <taxon>Diploptera</taxon>
    </lineage>
</organism>
<name>A0AAD7ZSY4_DIPPU</name>
<gene>
    <name evidence="14" type="ORF">L9F63_020057</name>
</gene>
<dbReference type="Pfam" id="PF00076">
    <property type="entry name" value="RRM_1"/>
    <property type="match status" value="1"/>
</dbReference>
<dbReference type="InterPro" id="IPR012677">
    <property type="entry name" value="Nucleotide-bd_a/b_plait_sf"/>
</dbReference>
<feature type="compositionally biased region" description="Basic and acidic residues" evidence="12">
    <location>
        <begin position="109"/>
        <end position="124"/>
    </location>
</feature>
<evidence type="ECO:0000259" key="13">
    <source>
        <dbReference type="PROSITE" id="PS50102"/>
    </source>
</evidence>